<reference evidence="7 8" key="1">
    <citation type="journal article" date="2007" name="Proc. Natl. Acad. Sci. U.S.A.">
        <title>Dandruff-associated Malassezia genomes reveal convergent and divergent virulence traits shared with plant and human fungal pathogens.</title>
        <authorList>
            <person name="Xu J."/>
            <person name="Saunders C.W."/>
            <person name="Hu P."/>
            <person name="Grant R.A."/>
            <person name="Boekhout T."/>
            <person name="Kuramae E.E."/>
            <person name="Kronstad J.W."/>
            <person name="Deangelis Y.M."/>
            <person name="Reeder N.L."/>
            <person name="Johnstone K.R."/>
            <person name="Leland M."/>
            <person name="Fieno A.M."/>
            <person name="Begley W.M."/>
            <person name="Sun Y."/>
            <person name="Lacey M.P."/>
            <person name="Chaudhary T."/>
            <person name="Keough T."/>
            <person name="Chu L."/>
            <person name="Sears R."/>
            <person name="Yuan B."/>
            <person name="Dawson T.L.Jr."/>
        </authorList>
    </citation>
    <scope>NUCLEOTIDE SEQUENCE [LARGE SCALE GENOMIC DNA]</scope>
    <source>
        <strain evidence="8">ATCC MYA-4612 / CBS 7966</strain>
    </source>
</reference>
<feature type="region of interest" description="Disordered" evidence="6">
    <location>
        <begin position="179"/>
        <end position="204"/>
    </location>
</feature>
<protein>
    <submittedName>
        <fullName evidence="7">Uncharacterized protein</fullName>
    </submittedName>
</protein>
<evidence type="ECO:0000256" key="6">
    <source>
        <dbReference type="SAM" id="MobiDB-lite"/>
    </source>
</evidence>
<keyword evidence="8" id="KW-1185">Reference proteome</keyword>
<dbReference type="Proteomes" id="UP000008837">
    <property type="component" value="Unassembled WGS sequence"/>
</dbReference>
<evidence type="ECO:0000256" key="2">
    <source>
        <dbReference type="ARBA" id="ARBA00022491"/>
    </source>
</evidence>
<dbReference type="GO" id="GO:0005654">
    <property type="term" value="C:nucleoplasm"/>
    <property type="evidence" value="ECO:0007669"/>
    <property type="project" value="UniProtKB-ARBA"/>
</dbReference>
<dbReference type="RefSeq" id="XP_001732699.1">
    <property type="nucleotide sequence ID" value="XM_001732647.1"/>
</dbReference>
<evidence type="ECO:0000313" key="7">
    <source>
        <dbReference type="EMBL" id="EDP45485.1"/>
    </source>
</evidence>
<evidence type="ECO:0000256" key="5">
    <source>
        <dbReference type="ARBA" id="ARBA00023242"/>
    </source>
</evidence>
<evidence type="ECO:0000256" key="3">
    <source>
        <dbReference type="ARBA" id="ARBA00023015"/>
    </source>
</evidence>
<sequence length="515" mass="57461">MIPYDTVGAPPSFQGMPSSSHRSVDSLAEYRPLMSGKPEVHSSYYYHTMPMAIPEPYHYGPATNSMPPARVGLSDPRDAYVPAGVHDVSMRSVPRPPSRYVHEPMEYGPVHSIHELPPPLMAHNDGSMLQPNPSAPMDMGSSLHDDTVFGPTHRMHAIPPHHPQYPQDVPPRSAIKRVTSQHATTPLPPPSFTDAPASKRDRKRKDVLERLDRAHWETFENRDPLYQDAYMGLSSTYYTLMMRPSFVREYAMKLADQTVRRDASLREASLYRAFLMDRSRHTYDMERSRVEDEARVSKRSVRDKLLGVIEERKRLLKDERDIGDFTGDYILEHSHRQHSTRQLRNKDSSSNGAPARLGQLLDYEQTESSAYLGIATAVAQLLGWSETEATMAIAAASTGGDGNLLCRAPDGINTRLPLLETFASQASLLAGINVTPSTGKGKKKDAVGKLSSRSAIDRSDDDDAITTTTPLLSSGGGRLRWDTAKCLSQLTSAKDFEVEADLIHIHQIGQKRRRR</sequence>
<dbReference type="EMBL" id="AAYY01000001">
    <property type="protein sequence ID" value="EDP45485.1"/>
    <property type="molecule type" value="Genomic_DNA"/>
</dbReference>
<keyword evidence="2" id="KW-0678">Repressor</keyword>
<dbReference type="InterPro" id="IPR013907">
    <property type="entry name" value="Sds3"/>
</dbReference>
<comment type="caution">
    <text evidence="7">The sequence shown here is derived from an EMBL/GenBank/DDBJ whole genome shotgun (WGS) entry which is preliminary data.</text>
</comment>
<name>A8PTT1_MALGO</name>
<dbReference type="InParanoid" id="A8PTT1"/>
<dbReference type="VEuPathDB" id="FungiDB:MGL_0474"/>
<comment type="subcellular location">
    <subcellularLocation>
        <location evidence="1">Nucleus</location>
    </subcellularLocation>
</comment>
<evidence type="ECO:0000313" key="8">
    <source>
        <dbReference type="Proteomes" id="UP000008837"/>
    </source>
</evidence>
<dbReference type="GeneID" id="5857005"/>
<evidence type="ECO:0000256" key="1">
    <source>
        <dbReference type="ARBA" id="ARBA00004123"/>
    </source>
</evidence>
<proteinExistence type="predicted"/>
<dbReference type="GO" id="GO:0010468">
    <property type="term" value="P:regulation of gene expression"/>
    <property type="evidence" value="ECO:0007669"/>
    <property type="project" value="UniProtKB-ARBA"/>
</dbReference>
<dbReference type="AlphaFoldDB" id="A8PTT1"/>
<dbReference type="OrthoDB" id="70376at2759"/>
<keyword evidence="5" id="KW-0539">Nucleus</keyword>
<gene>
    <name evidence="7" type="ORF">MGL_0474</name>
</gene>
<dbReference type="SMART" id="SM01401">
    <property type="entry name" value="Sds3"/>
    <property type="match status" value="1"/>
</dbReference>
<keyword evidence="3" id="KW-0805">Transcription regulation</keyword>
<accession>A8PTT1</accession>
<organism evidence="7 8">
    <name type="scientific">Malassezia globosa (strain ATCC MYA-4612 / CBS 7966)</name>
    <name type="common">Dandruff-associated fungus</name>
    <dbReference type="NCBI Taxonomy" id="425265"/>
    <lineage>
        <taxon>Eukaryota</taxon>
        <taxon>Fungi</taxon>
        <taxon>Dikarya</taxon>
        <taxon>Basidiomycota</taxon>
        <taxon>Ustilaginomycotina</taxon>
        <taxon>Malasseziomycetes</taxon>
        <taxon>Malasseziales</taxon>
        <taxon>Malasseziaceae</taxon>
        <taxon>Malassezia</taxon>
    </lineage>
</organism>
<feature type="region of interest" description="Disordered" evidence="6">
    <location>
        <begin position="1"/>
        <end position="21"/>
    </location>
</feature>
<dbReference type="OMA" id="HFETIEN"/>
<dbReference type="KEGG" id="mgl:MGL_0474"/>
<keyword evidence="4" id="KW-0804">Transcription</keyword>
<evidence type="ECO:0000256" key="4">
    <source>
        <dbReference type="ARBA" id="ARBA00023163"/>
    </source>
</evidence>
<dbReference type="Pfam" id="PF08598">
    <property type="entry name" value="Sds3"/>
    <property type="match status" value="1"/>
</dbReference>